<feature type="compositionally biased region" description="Polar residues" evidence="2">
    <location>
        <begin position="101"/>
        <end position="118"/>
    </location>
</feature>
<feature type="compositionally biased region" description="Polar residues" evidence="2">
    <location>
        <begin position="159"/>
        <end position="177"/>
    </location>
</feature>
<dbReference type="GO" id="GO:0005634">
    <property type="term" value="C:nucleus"/>
    <property type="evidence" value="ECO:0007669"/>
    <property type="project" value="UniProtKB-SubCell"/>
</dbReference>
<dbReference type="PROSITE" id="PS51031">
    <property type="entry name" value="BESS"/>
    <property type="match status" value="1"/>
</dbReference>
<evidence type="ECO:0000256" key="2">
    <source>
        <dbReference type="SAM" id="MobiDB-lite"/>
    </source>
</evidence>
<dbReference type="PANTHER" id="PTHR12243:SF60">
    <property type="entry name" value="SI:CH211-15D5.12-RELATED"/>
    <property type="match status" value="1"/>
</dbReference>
<keyword evidence="1" id="KW-0539">Nucleus</keyword>
<reference evidence="5" key="1">
    <citation type="submission" date="2025-08" db="UniProtKB">
        <authorList>
            <consortium name="RefSeq"/>
        </authorList>
    </citation>
    <scope>IDENTIFICATION</scope>
    <source>
        <tissue evidence="5">Whole insect</tissue>
    </source>
</reference>
<feature type="domain" description="BESS" evidence="4">
    <location>
        <begin position="221"/>
        <end position="260"/>
    </location>
</feature>
<dbReference type="InterPro" id="IPR039353">
    <property type="entry name" value="TF_Adf1"/>
</dbReference>
<dbReference type="SMART" id="SM00595">
    <property type="entry name" value="MADF"/>
    <property type="match status" value="1"/>
</dbReference>
<dbReference type="InterPro" id="IPR004210">
    <property type="entry name" value="BESS_motif"/>
</dbReference>
<comment type="subcellular location">
    <subcellularLocation>
        <location evidence="1">Nucleus</location>
    </subcellularLocation>
</comment>
<dbReference type="PROSITE" id="PS51029">
    <property type="entry name" value="MADF"/>
    <property type="match status" value="1"/>
</dbReference>
<proteinExistence type="predicted"/>
<feature type="domain" description="MADF" evidence="3">
    <location>
        <begin position="6"/>
        <end position="91"/>
    </location>
</feature>
<dbReference type="Pfam" id="PF10545">
    <property type="entry name" value="MADF_DNA_bdg"/>
    <property type="match status" value="1"/>
</dbReference>
<dbReference type="GO" id="GO:0005667">
    <property type="term" value="C:transcription regulator complex"/>
    <property type="evidence" value="ECO:0007669"/>
    <property type="project" value="TreeGrafter"/>
</dbReference>
<organism evidence="5">
    <name type="scientific">Diabrotica virgifera virgifera</name>
    <name type="common">western corn rootworm</name>
    <dbReference type="NCBI Taxonomy" id="50390"/>
    <lineage>
        <taxon>Eukaryota</taxon>
        <taxon>Metazoa</taxon>
        <taxon>Ecdysozoa</taxon>
        <taxon>Arthropoda</taxon>
        <taxon>Hexapoda</taxon>
        <taxon>Insecta</taxon>
        <taxon>Pterygota</taxon>
        <taxon>Neoptera</taxon>
        <taxon>Endopterygota</taxon>
        <taxon>Coleoptera</taxon>
        <taxon>Polyphaga</taxon>
        <taxon>Cucujiformia</taxon>
        <taxon>Chrysomeloidea</taxon>
        <taxon>Chrysomelidae</taxon>
        <taxon>Galerucinae</taxon>
        <taxon>Diabroticina</taxon>
        <taxon>Diabroticites</taxon>
        <taxon>Diabrotica</taxon>
    </lineage>
</organism>
<evidence type="ECO:0000313" key="5">
    <source>
        <dbReference type="RefSeq" id="XP_028139814.1"/>
    </source>
</evidence>
<dbReference type="OrthoDB" id="6147983at2759"/>
<sequence>MRNEVKLILEIENNDCLYNYKLVEYSRKDITDKAWAEVAENTNSTVTECKERWRNIRSSFLRSLRPLPNGSKPKKSYYLNDYLQFLLPYIRPLNGAISGNVPPSDTQKSITSEDSQIANDEVFDEEPPDYGIVENENEDDDEYPPEVKEEPLAPLIQSECSTTAPSSSRHSQISTIGNRRRKRPISDVEKTFIKYLQNKAKKRPSNQDFLQHSVNHSNTVENPMLYFFKSLLPEFETMTDDEIRSFKIRVMILIDEIKKSNSHSSSSSTIAYPKIENVWEVSNSSL</sequence>
<dbReference type="PANTHER" id="PTHR12243">
    <property type="entry name" value="MADF DOMAIN TRANSCRIPTION FACTOR"/>
    <property type="match status" value="1"/>
</dbReference>
<evidence type="ECO:0000256" key="1">
    <source>
        <dbReference type="PROSITE-ProRule" id="PRU00371"/>
    </source>
</evidence>
<feature type="compositionally biased region" description="Acidic residues" evidence="2">
    <location>
        <begin position="135"/>
        <end position="144"/>
    </location>
</feature>
<dbReference type="InParanoid" id="A0A6P7FTS0"/>
<protein>
    <submittedName>
        <fullName evidence="5">Uncharacterized protein LOC114334010</fullName>
    </submittedName>
</protein>
<feature type="region of interest" description="Disordered" evidence="2">
    <location>
        <begin position="98"/>
        <end position="146"/>
    </location>
</feature>
<dbReference type="RefSeq" id="XP_028139814.1">
    <property type="nucleotide sequence ID" value="XM_028284013.1"/>
</dbReference>
<evidence type="ECO:0000259" key="3">
    <source>
        <dbReference type="PROSITE" id="PS51029"/>
    </source>
</evidence>
<evidence type="ECO:0000259" key="4">
    <source>
        <dbReference type="PROSITE" id="PS51031"/>
    </source>
</evidence>
<dbReference type="AlphaFoldDB" id="A0A6P7FTS0"/>
<feature type="region of interest" description="Disordered" evidence="2">
    <location>
        <begin position="159"/>
        <end position="181"/>
    </location>
</feature>
<dbReference type="InterPro" id="IPR006578">
    <property type="entry name" value="MADF-dom"/>
</dbReference>
<name>A0A6P7FTS0_DIAVI</name>
<dbReference type="Pfam" id="PF02944">
    <property type="entry name" value="BESS"/>
    <property type="match status" value="1"/>
</dbReference>
<gene>
    <name evidence="5" type="primary">LOC114334010</name>
</gene>
<accession>A0A6P7FTS0</accession>
<dbReference type="GO" id="GO:0006357">
    <property type="term" value="P:regulation of transcription by RNA polymerase II"/>
    <property type="evidence" value="ECO:0007669"/>
    <property type="project" value="TreeGrafter"/>
</dbReference>
<dbReference type="GO" id="GO:0003677">
    <property type="term" value="F:DNA binding"/>
    <property type="evidence" value="ECO:0007669"/>
    <property type="project" value="InterPro"/>
</dbReference>
<dbReference type="KEGG" id="dvv:114334010"/>